<dbReference type="AlphaFoldDB" id="A0A6J4SMA9"/>
<accession>A0A6J4SMA9</accession>
<protein>
    <submittedName>
        <fullName evidence="2">Uncharacterized protein</fullName>
    </submittedName>
</protein>
<feature type="region of interest" description="Disordered" evidence="1">
    <location>
        <begin position="1"/>
        <end position="40"/>
    </location>
</feature>
<dbReference type="EMBL" id="CADCVV010000108">
    <property type="protein sequence ID" value="CAA9502620.1"/>
    <property type="molecule type" value="Genomic_DNA"/>
</dbReference>
<reference evidence="2" key="1">
    <citation type="submission" date="2020-02" db="EMBL/GenBank/DDBJ databases">
        <authorList>
            <person name="Meier V. D."/>
        </authorList>
    </citation>
    <scope>NUCLEOTIDE SEQUENCE</scope>
    <source>
        <strain evidence="2">AVDCRST_MAG17</strain>
    </source>
</reference>
<proteinExistence type="predicted"/>
<evidence type="ECO:0000313" key="2">
    <source>
        <dbReference type="EMBL" id="CAA9502620.1"/>
    </source>
</evidence>
<feature type="non-terminal residue" evidence="2">
    <location>
        <position position="80"/>
    </location>
</feature>
<name>A0A6J4SMA9_9ACTN</name>
<sequence length="80" mass="8761">DPLRSRMPEASEGDRRQAARSSDLSDLGVPPDAGGGVGVRAAVRRPRCHRHLLLRDRSHRPLPASVPRCRRVVLAAFFGV</sequence>
<organism evidence="2">
    <name type="scientific">uncultured Solirubrobacterales bacterium</name>
    <dbReference type="NCBI Taxonomy" id="768556"/>
    <lineage>
        <taxon>Bacteria</taxon>
        <taxon>Bacillati</taxon>
        <taxon>Actinomycetota</taxon>
        <taxon>Thermoleophilia</taxon>
        <taxon>Solirubrobacterales</taxon>
        <taxon>environmental samples</taxon>
    </lineage>
</organism>
<evidence type="ECO:0000256" key="1">
    <source>
        <dbReference type="SAM" id="MobiDB-lite"/>
    </source>
</evidence>
<feature type="non-terminal residue" evidence="2">
    <location>
        <position position="1"/>
    </location>
</feature>
<feature type="compositionally biased region" description="Basic and acidic residues" evidence="1">
    <location>
        <begin position="1"/>
        <end position="17"/>
    </location>
</feature>
<gene>
    <name evidence="2" type="ORF">AVDCRST_MAG17-1477</name>
</gene>